<dbReference type="SUPFAM" id="SSF46689">
    <property type="entry name" value="Homeodomain-like"/>
    <property type="match status" value="2"/>
</dbReference>
<comment type="caution">
    <text evidence="4">The sequence shown here is derived from an EMBL/GenBank/DDBJ whole genome shotgun (WGS) entry which is preliminary data.</text>
</comment>
<feature type="domain" description="HTH tetR-type" evidence="3">
    <location>
        <begin position="3"/>
        <end position="63"/>
    </location>
</feature>
<sequence>MNHSIKKIIKKAAEKLILQKGFRDTTIKEISKSAKISVGTIYRYYKNKEEILNDIGRMDLKDVSYSQDNKRKEIMNVALDVFGTKGYTRTNMEDIANKMGMSKAFIYQYFNNKDELFLSTIRESSQMQTIFNLSKINEPINIEESLTEIGMTFLSIFKNPRKLKLMRIIIAETPNFPEIGEFFFRQVVEKVTESLSKILKPYASSDIDPVLSIRLFIGAIWSLVFLQEMLPLKDRKYDDKAIIRNAIKIFQHGFLKYDNNS</sequence>
<keyword evidence="5" id="KW-1185">Reference proteome</keyword>
<dbReference type="Proteomes" id="UP001165422">
    <property type="component" value="Unassembled WGS sequence"/>
</dbReference>
<accession>A0ABS8NA28</accession>
<dbReference type="PROSITE" id="PS50977">
    <property type="entry name" value="HTH_TETR_2"/>
    <property type="match status" value="2"/>
</dbReference>
<dbReference type="InterPro" id="IPR036271">
    <property type="entry name" value="Tet_transcr_reg_TetR-rel_C_sf"/>
</dbReference>
<dbReference type="InterPro" id="IPR050624">
    <property type="entry name" value="HTH-type_Tx_Regulator"/>
</dbReference>
<dbReference type="EMBL" id="JAJJPB010000042">
    <property type="protein sequence ID" value="MCC9296685.1"/>
    <property type="molecule type" value="Genomic_DNA"/>
</dbReference>
<reference evidence="4" key="1">
    <citation type="submission" date="2021-11" db="EMBL/GenBank/DDBJ databases">
        <authorList>
            <person name="Qingchun L."/>
            <person name="Dong Z."/>
            <person name="Zongwei Q."/>
            <person name="Jia Z."/>
            <person name="Duotao L."/>
        </authorList>
    </citation>
    <scope>NUCLEOTIDE SEQUENCE</scope>
    <source>
        <strain evidence="4">WLY-B-L2</strain>
    </source>
</reference>
<dbReference type="Pfam" id="PF14246">
    <property type="entry name" value="TetR_C_7"/>
    <property type="match status" value="1"/>
</dbReference>
<name>A0ABS8NA28_9CLOT</name>
<dbReference type="PRINTS" id="PR00455">
    <property type="entry name" value="HTHTETR"/>
</dbReference>
<organism evidence="4 5">
    <name type="scientific">Clostridium aromativorans</name>
    <dbReference type="NCBI Taxonomy" id="2836848"/>
    <lineage>
        <taxon>Bacteria</taxon>
        <taxon>Bacillati</taxon>
        <taxon>Bacillota</taxon>
        <taxon>Clostridia</taxon>
        <taxon>Eubacteriales</taxon>
        <taxon>Clostridiaceae</taxon>
        <taxon>Clostridium</taxon>
    </lineage>
</organism>
<dbReference type="SUPFAM" id="SSF48498">
    <property type="entry name" value="Tetracyclin repressor-like, C-terminal domain"/>
    <property type="match status" value="1"/>
</dbReference>
<dbReference type="Pfam" id="PF00440">
    <property type="entry name" value="TetR_N"/>
    <property type="match status" value="2"/>
</dbReference>
<dbReference type="RefSeq" id="WP_150357901.1">
    <property type="nucleotide sequence ID" value="NZ_JAJJPB010000042.1"/>
</dbReference>
<feature type="domain" description="HTH tetR-type" evidence="3">
    <location>
        <begin position="68"/>
        <end position="128"/>
    </location>
</feature>
<dbReference type="InterPro" id="IPR001647">
    <property type="entry name" value="HTH_TetR"/>
</dbReference>
<dbReference type="InterPro" id="IPR039536">
    <property type="entry name" value="TetR_C_Proteobacteria"/>
</dbReference>
<evidence type="ECO:0000256" key="1">
    <source>
        <dbReference type="ARBA" id="ARBA00023125"/>
    </source>
</evidence>
<evidence type="ECO:0000256" key="2">
    <source>
        <dbReference type="PROSITE-ProRule" id="PRU00335"/>
    </source>
</evidence>
<proteinExistence type="predicted"/>
<evidence type="ECO:0000313" key="5">
    <source>
        <dbReference type="Proteomes" id="UP001165422"/>
    </source>
</evidence>
<feature type="DNA-binding region" description="H-T-H motif" evidence="2">
    <location>
        <begin position="91"/>
        <end position="110"/>
    </location>
</feature>
<evidence type="ECO:0000259" key="3">
    <source>
        <dbReference type="PROSITE" id="PS50977"/>
    </source>
</evidence>
<evidence type="ECO:0000313" key="4">
    <source>
        <dbReference type="EMBL" id="MCC9296685.1"/>
    </source>
</evidence>
<dbReference type="PANTHER" id="PTHR43479:SF11">
    <property type="entry name" value="ACREF_ENVCD OPERON REPRESSOR-RELATED"/>
    <property type="match status" value="1"/>
</dbReference>
<protein>
    <submittedName>
        <fullName evidence="4">TetR/AcrR family transcriptional regulator helix-turn-helix transcriptional regulator</fullName>
    </submittedName>
</protein>
<dbReference type="InterPro" id="IPR009057">
    <property type="entry name" value="Homeodomain-like_sf"/>
</dbReference>
<dbReference type="Gene3D" id="1.10.357.10">
    <property type="entry name" value="Tetracycline Repressor, domain 2"/>
    <property type="match status" value="2"/>
</dbReference>
<dbReference type="PANTHER" id="PTHR43479">
    <property type="entry name" value="ACREF/ENVCD OPERON REPRESSOR-RELATED"/>
    <property type="match status" value="1"/>
</dbReference>
<feature type="DNA-binding region" description="H-T-H motif" evidence="2">
    <location>
        <begin position="26"/>
        <end position="45"/>
    </location>
</feature>
<gene>
    <name evidence="4" type="ORF">LN736_17755</name>
</gene>
<keyword evidence="1 2" id="KW-0238">DNA-binding</keyword>